<dbReference type="EMBL" id="HG793134">
    <property type="protein sequence ID" value="CRL17253.1"/>
    <property type="molecule type" value="Genomic_DNA"/>
</dbReference>
<dbReference type="AlphaFoldDB" id="A0A0G4NT74"/>
<name>A0A0G4NT74_PENC3</name>
<keyword evidence="2" id="KW-1185">Reference proteome</keyword>
<gene>
    <name evidence="1" type="ORF">PCAMFM013_S001g000213</name>
</gene>
<organism evidence="1 2">
    <name type="scientific">Penicillium camemberti (strain FM 013)</name>
    <dbReference type="NCBI Taxonomy" id="1429867"/>
    <lineage>
        <taxon>Eukaryota</taxon>
        <taxon>Fungi</taxon>
        <taxon>Dikarya</taxon>
        <taxon>Ascomycota</taxon>
        <taxon>Pezizomycotina</taxon>
        <taxon>Eurotiomycetes</taxon>
        <taxon>Eurotiomycetidae</taxon>
        <taxon>Eurotiales</taxon>
        <taxon>Aspergillaceae</taxon>
        <taxon>Penicillium</taxon>
    </lineage>
</organism>
<accession>A0A0G4NT74</accession>
<proteinExistence type="predicted"/>
<evidence type="ECO:0000313" key="1">
    <source>
        <dbReference type="EMBL" id="CRL17253.1"/>
    </source>
</evidence>
<reference evidence="1 2" key="1">
    <citation type="journal article" date="2014" name="Nat. Commun.">
        <title>Multiple recent horizontal transfers of a large genomic region in cheese making fungi.</title>
        <authorList>
            <person name="Cheeseman K."/>
            <person name="Ropars J."/>
            <person name="Renault P."/>
            <person name="Dupont J."/>
            <person name="Gouzy J."/>
            <person name="Branca A."/>
            <person name="Abraham A.L."/>
            <person name="Ceppi M."/>
            <person name="Conseiller E."/>
            <person name="Debuchy R."/>
            <person name="Malagnac F."/>
            <person name="Goarin A."/>
            <person name="Silar P."/>
            <person name="Lacoste S."/>
            <person name="Sallet E."/>
            <person name="Bensimon A."/>
            <person name="Giraud T."/>
            <person name="Brygoo Y."/>
        </authorList>
    </citation>
    <scope>NUCLEOTIDE SEQUENCE [LARGE SCALE GENOMIC DNA]</scope>
    <source>
        <strain evidence="2">FM 013</strain>
    </source>
</reference>
<evidence type="ECO:0000313" key="2">
    <source>
        <dbReference type="Proteomes" id="UP000053732"/>
    </source>
</evidence>
<dbReference type="Proteomes" id="UP000053732">
    <property type="component" value="Unassembled WGS sequence"/>
</dbReference>
<sequence length="106" mass="12106">MELLINLNAVQQLDPEGAHMAEQIHNLGHMKDEDVGWYSDLAASKYTECNPWMDDYDNAHASKKERELKAKGLNRQNKNGFLQKVLNSLLLHYVPNLHSLLQAASY</sequence>
<protein>
    <submittedName>
        <fullName evidence="1">Str. FM013</fullName>
    </submittedName>
</protein>